<sequence>MSRRSQGVSTVLEPPVSRFSVNSNLMNYSIPHDDAESHVEPKSGPYPSEQRAIQSGEDTTRIRQLENQIEAMTLQNVKLLRTNRLLKIDTDNMIKQTTQPLEEKISELTLANVRLQRANKLLQMDLDDKSSELNSFREEEIMKLKSVGPEYEYLVQMINLLQRQINGSPLCEETCCFTAASIDQSTVVMTLPPESDEQKVEAQHICRPVIHSNISQGSYAAELDRKIVELEDVIVDMNKEREEVLRQARYYTADTETLKQELRLKEELVSQLEQEFTSLEELVAHLQQCNVVGWLTSYHFKPVQQLDSPDKHSVSSDEEEQRVYPQAPVSILKQSRHDSKINHDEDEVEDDPHINHDPRRRSQLLMASKRLSFKTNDTELLEKMLRGDLSVGDEDSGERHHVFDDDHSHDDKSKVNEFKQDVDTSNKKQEEHVVPTGSSHKISNTSKKGPKMKNDKIKANEVGDKADDTLNAPGTDLPCIYPDLPTANQASSAAKVPDGASALFVTMSFLFGIAASLQITDDWTLPITLAVLASRFLWTGSMHDLQFKIKMPSSKT</sequence>
<accession>A0A8H7Q3E0</accession>
<dbReference type="AlphaFoldDB" id="A0A8H7Q3E0"/>
<feature type="region of interest" description="Disordered" evidence="2">
    <location>
        <begin position="31"/>
        <end position="57"/>
    </location>
</feature>
<name>A0A8H7Q3E0_MORIS</name>
<dbReference type="OrthoDB" id="2374466at2759"/>
<feature type="region of interest" description="Disordered" evidence="2">
    <location>
        <begin position="306"/>
        <end position="363"/>
    </location>
</feature>
<feature type="coiled-coil region" evidence="1">
    <location>
        <begin position="220"/>
        <end position="289"/>
    </location>
</feature>
<evidence type="ECO:0000313" key="3">
    <source>
        <dbReference type="EMBL" id="KAG2184575.1"/>
    </source>
</evidence>
<dbReference type="Proteomes" id="UP000654370">
    <property type="component" value="Unassembled WGS sequence"/>
</dbReference>
<feature type="compositionally biased region" description="Basic and acidic residues" evidence="2">
    <location>
        <begin position="31"/>
        <end position="41"/>
    </location>
</feature>
<proteinExistence type="predicted"/>
<organism evidence="3 4">
    <name type="scientific">Mortierella isabellina</name>
    <name type="common">Filamentous fungus</name>
    <name type="synonym">Umbelopsis isabellina</name>
    <dbReference type="NCBI Taxonomy" id="91625"/>
    <lineage>
        <taxon>Eukaryota</taxon>
        <taxon>Fungi</taxon>
        <taxon>Fungi incertae sedis</taxon>
        <taxon>Mucoromycota</taxon>
        <taxon>Mucoromycotina</taxon>
        <taxon>Umbelopsidomycetes</taxon>
        <taxon>Umbelopsidales</taxon>
        <taxon>Umbelopsidaceae</taxon>
        <taxon>Umbelopsis</taxon>
    </lineage>
</organism>
<feature type="region of interest" description="Disordered" evidence="2">
    <location>
        <begin position="390"/>
        <end position="467"/>
    </location>
</feature>
<evidence type="ECO:0000313" key="4">
    <source>
        <dbReference type="Proteomes" id="UP000654370"/>
    </source>
</evidence>
<dbReference type="EMBL" id="JAEPQZ010000002">
    <property type="protein sequence ID" value="KAG2184575.1"/>
    <property type="molecule type" value="Genomic_DNA"/>
</dbReference>
<evidence type="ECO:0000256" key="2">
    <source>
        <dbReference type="SAM" id="MobiDB-lite"/>
    </source>
</evidence>
<feature type="compositionally biased region" description="Polar residues" evidence="2">
    <location>
        <begin position="436"/>
        <end position="447"/>
    </location>
</feature>
<protein>
    <submittedName>
        <fullName evidence="3">Uncharacterized protein</fullName>
    </submittedName>
</protein>
<comment type="caution">
    <text evidence="3">The sequence shown here is derived from an EMBL/GenBank/DDBJ whole genome shotgun (WGS) entry which is preliminary data.</text>
</comment>
<keyword evidence="4" id="KW-1185">Reference proteome</keyword>
<evidence type="ECO:0000256" key="1">
    <source>
        <dbReference type="SAM" id="Coils"/>
    </source>
</evidence>
<reference evidence="3" key="1">
    <citation type="submission" date="2020-12" db="EMBL/GenBank/DDBJ databases">
        <title>Metabolic potential, ecology and presence of endohyphal bacteria is reflected in genomic diversity of Mucoromycotina.</title>
        <authorList>
            <person name="Muszewska A."/>
            <person name="Okrasinska A."/>
            <person name="Steczkiewicz K."/>
            <person name="Drgas O."/>
            <person name="Orlowska M."/>
            <person name="Perlinska-Lenart U."/>
            <person name="Aleksandrzak-Piekarczyk T."/>
            <person name="Szatraj K."/>
            <person name="Zielenkiewicz U."/>
            <person name="Pilsyk S."/>
            <person name="Malc E."/>
            <person name="Mieczkowski P."/>
            <person name="Kruszewska J.S."/>
            <person name="Biernat P."/>
            <person name="Pawlowska J."/>
        </authorList>
    </citation>
    <scope>NUCLEOTIDE SEQUENCE</scope>
    <source>
        <strain evidence="3">WA0000067209</strain>
    </source>
</reference>
<keyword evidence="1" id="KW-0175">Coiled coil</keyword>
<feature type="compositionally biased region" description="Basic and acidic residues" evidence="2">
    <location>
        <begin position="397"/>
        <end position="433"/>
    </location>
</feature>
<feature type="compositionally biased region" description="Basic and acidic residues" evidence="2">
    <location>
        <begin position="452"/>
        <end position="467"/>
    </location>
</feature>
<gene>
    <name evidence="3" type="ORF">INT43_000484</name>
</gene>